<dbReference type="InterPro" id="IPR001753">
    <property type="entry name" value="Enoyl-CoA_hydra/iso"/>
</dbReference>
<evidence type="ECO:0000256" key="1">
    <source>
        <dbReference type="ARBA" id="ARBA00005254"/>
    </source>
</evidence>
<dbReference type="InterPro" id="IPR018376">
    <property type="entry name" value="Enoyl-CoA_hyd/isom_CS"/>
</dbReference>
<protein>
    <submittedName>
        <fullName evidence="4">2,3-dehydroadipyl-CoA hydratase</fullName>
    </submittedName>
</protein>
<dbReference type="PANTHER" id="PTHR11941:SF54">
    <property type="entry name" value="ENOYL-COA HYDRATASE, MITOCHONDRIAL"/>
    <property type="match status" value="1"/>
</dbReference>
<dbReference type="EMBL" id="SRMF01000003">
    <property type="protein sequence ID" value="TGG93359.1"/>
    <property type="molecule type" value="Genomic_DNA"/>
</dbReference>
<name>A0A4Z0W8Q1_9GAMM</name>
<dbReference type="CDD" id="cd06558">
    <property type="entry name" value="crotonase-like"/>
    <property type="match status" value="1"/>
</dbReference>
<dbReference type="GO" id="GO:0016829">
    <property type="term" value="F:lyase activity"/>
    <property type="evidence" value="ECO:0007669"/>
    <property type="project" value="UniProtKB-KW"/>
</dbReference>
<gene>
    <name evidence="4" type="ORF">E4656_09910</name>
</gene>
<dbReference type="OrthoDB" id="9775794at2"/>
<sequence>MSECLLTEHRGPVKILTLHRPDARNALNTELLAALAEACRDADDDPATRVLLIQGSGEHFAAGADINEIADKTPIDGLTDPRRQYWQSLQSLRKPVIAAVEGYCLGGGCELALSADLLVVADDARLGQPEIRLGLIPGAGGLQRLAATIGRARAMRLGLTGEQITGQQAFDWGLASHLSAPGQAGAEAMVLAEKLARGAPLAQQLAKAAVLSATDDLHVRGRQHSRSHFEQLLGSADKAEGIAAFRDQRKPDFRGQ</sequence>
<reference evidence="4 5" key="1">
    <citation type="submission" date="2019-04" db="EMBL/GenBank/DDBJ databases">
        <title>Natronospirillum operosus gen. nov., sp. nov., a haloalkaliphilic satellite isolated from decaying biomass of laboratory culture of cyanobacterium Geitlerinema sp. and proposal of Natronospirillaceae fam. nov. and Saccharospirillaceae fam. nov.</title>
        <authorList>
            <person name="Kevbrin V."/>
            <person name="Boltyanskaya Y."/>
            <person name="Koziaeva V."/>
            <person name="Grouzdev D.S."/>
            <person name="Park M."/>
            <person name="Cho J."/>
        </authorList>
    </citation>
    <scope>NUCLEOTIDE SEQUENCE [LARGE SCALE GENOMIC DNA]</scope>
    <source>
        <strain evidence="4 5">G-116</strain>
    </source>
</reference>
<dbReference type="InterPro" id="IPR014748">
    <property type="entry name" value="Enoyl-CoA_hydra_C"/>
</dbReference>
<dbReference type="Pfam" id="PF00378">
    <property type="entry name" value="ECH_1"/>
    <property type="match status" value="1"/>
</dbReference>
<accession>A0A4Z0W8Q1</accession>
<comment type="similarity">
    <text evidence="1 3">Belongs to the enoyl-CoA hydratase/isomerase family.</text>
</comment>
<dbReference type="FunFam" id="3.90.226.10:FF:000009">
    <property type="entry name" value="Carnitinyl-CoA dehydratase"/>
    <property type="match status" value="1"/>
</dbReference>
<evidence type="ECO:0000313" key="5">
    <source>
        <dbReference type="Proteomes" id="UP000297475"/>
    </source>
</evidence>
<evidence type="ECO:0000256" key="3">
    <source>
        <dbReference type="RuleBase" id="RU003707"/>
    </source>
</evidence>
<evidence type="ECO:0000256" key="2">
    <source>
        <dbReference type="ARBA" id="ARBA00023239"/>
    </source>
</evidence>
<comment type="caution">
    <text evidence="4">The sequence shown here is derived from an EMBL/GenBank/DDBJ whole genome shotgun (WGS) entry which is preliminary data.</text>
</comment>
<dbReference type="RefSeq" id="WP_135483068.1">
    <property type="nucleotide sequence ID" value="NZ_SRMF01000003.1"/>
</dbReference>
<dbReference type="GO" id="GO:0006635">
    <property type="term" value="P:fatty acid beta-oxidation"/>
    <property type="evidence" value="ECO:0007669"/>
    <property type="project" value="TreeGrafter"/>
</dbReference>
<evidence type="ECO:0000313" key="4">
    <source>
        <dbReference type="EMBL" id="TGG93359.1"/>
    </source>
</evidence>
<proteinExistence type="inferred from homology"/>
<dbReference type="InterPro" id="IPR029045">
    <property type="entry name" value="ClpP/crotonase-like_dom_sf"/>
</dbReference>
<keyword evidence="5" id="KW-1185">Reference proteome</keyword>
<dbReference type="AlphaFoldDB" id="A0A4Z0W8Q1"/>
<organism evidence="4 5">
    <name type="scientific">Natronospirillum operosum</name>
    <dbReference type="NCBI Taxonomy" id="2759953"/>
    <lineage>
        <taxon>Bacteria</taxon>
        <taxon>Pseudomonadati</taxon>
        <taxon>Pseudomonadota</taxon>
        <taxon>Gammaproteobacteria</taxon>
        <taxon>Oceanospirillales</taxon>
        <taxon>Natronospirillaceae</taxon>
        <taxon>Natronospirillum</taxon>
    </lineage>
</organism>
<dbReference type="Gene3D" id="3.90.226.10">
    <property type="entry name" value="2-enoyl-CoA Hydratase, Chain A, domain 1"/>
    <property type="match status" value="1"/>
</dbReference>
<dbReference type="PROSITE" id="PS00166">
    <property type="entry name" value="ENOYL_COA_HYDRATASE"/>
    <property type="match status" value="1"/>
</dbReference>
<keyword evidence="2" id="KW-0456">Lyase</keyword>
<dbReference type="Gene3D" id="1.10.12.10">
    <property type="entry name" value="Lyase 2-enoyl-coa Hydratase, Chain A, domain 2"/>
    <property type="match status" value="1"/>
</dbReference>
<dbReference type="SUPFAM" id="SSF52096">
    <property type="entry name" value="ClpP/crotonase"/>
    <property type="match status" value="1"/>
</dbReference>
<dbReference type="PANTHER" id="PTHR11941">
    <property type="entry name" value="ENOYL-COA HYDRATASE-RELATED"/>
    <property type="match status" value="1"/>
</dbReference>
<dbReference type="Proteomes" id="UP000297475">
    <property type="component" value="Unassembled WGS sequence"/>
</dbReference>